<dbReference type="InterPro" id="IPR011990">
    <property type="entry name" value="TPR-like_helical_dom_sf"/>
</dbReference>
<dbReference type="RefSeq" id="WP_046371599.1">
    <property type="nucleotide sequence ID" value="NZ_BBWV01000006.1"/>
</dbReference>
<dbReference type="EMBL" id="BBWV01000006">
    <property type="protein sequence ID" value="GAO45596.1"/>
    <property type="molecule type" value="Genomic_DNA"/>
</dbReference>
<comment type="caution">
    <text evidence="1">The sequence shown here is derived from an EMBL/GenBank/DDBJ whole genome shotgun (WGS) entry which is preliminary data.</text>
</comment>
<evidence type="ECO:0000313" key="1">
    <source>
        <dbReference type="EMBL" id="GAO45596.1"/>
    </source>
</evidence>
<dbReference type="STRING" id="1220578.FPE01S_06_00870"/>
<keyword evidence="2" id="KW-1185">Reference proteome</keyword>
<name>A0A0E9N7B8_9BACT</name>
<organism evidence="1 2">
    <name type="scientific">Flavihumibacter petaseus NBRC 106054</name>
    <dbReference type="NCBI Taxonomy" id="1220578"/>
    <lineage>
        <taxon>Bacteria</taxon>
        <taxon>Pseudomonadati</taxon>
        <taxon>Bacteroidota</taxon>
        <taxon>Chitinophagia</taxon>
        <taxon>Chitinophagales</taxon>
        <taxon>Chitinophagaceae</taxon>
        <taxon>Flavihumibacter</taxon>
    </lineage>
</organism>
<dbReference type="Gene3D" id="1.25.40.390">
    <property type="match status" value="1"/>
</dbReference>
<evidence type="ECO:0008006" key="3">
    <source>
        <dbReference type="Google" id="ProtNLM"/>
    </source>
</evidence>
<reference evidence="1 2" key="1">
    <citation type="submission" date="2015-04" db="EMBL/GenBank/DDBJ databases">
        <title>Whole genome shotgun sequence of Flavihumibacter petaseus NBRC 106054.</title>
        <authorList>
            <person name="Miyazawa S."/>
            <person name="Hosoyama A."/>
            <person name="Hashimoto M."/>
            <person name="Noguchi M."/>
            <person name="Tsuchikane K."/>
            <person name="Ohji S."/>
            <person name="Yamazoe A."/>
            <person name="Ichikawa N."/>
            <person name="Kimura A."/>
            <person name="Fujita N."/>
        </authorList>
    </citation>
    <scope>NUCLEOTIDE SEQUENCE [LARGE SCALE GENOMIC DNA]</scope>
    <source>
        <strain evidence="1 2">NBRC 106054</strain>
    </source>
</reference>
<dbReference type="OrthoDB" id="614457at2"/>
<sequence>MKRIAFGIMAGAIVVASSCTKKMDINANPNNATSATPQVLLPQAITQTANVLNSYNTYGAQVGGYMANAGGYGGFGSNVTYNWSSSDYQGLWSSTYDNLNDFQLVIRYADSIGVELGYFAGAARIMKSYDFQMLVDTYNDLPYNDAFKGTQNLTPAYDAATDVYKALADNIDEALAIINETEASTGEVKSLGTSDPLFNGDMTKWKQLANTVKLRLIIRANGKVNFSNTDFDDAGFLSTDALINPGFTRDNGKQNPIWNTWVYTYTGATTNRAWMPTKWALSFYNATKLDDPRGYVLYNGFPSTGANQLGFEGNNVPSSPAGSNWFSHINEEAVTDAGSSGNSIGALKGPNAGFPALTAAESYFLQAEAVVRGIIDGDADALFNSGLLASYQYLYTLPNGQLSADPAWVSPSGDLEAYKEWNPDTYLVHFELAETDEEKLEAILTQKYIALNMVNSQEGYFEYLRTGYPKIVAGSDSPTESFASLQSVSTRPDKLPARILYPTAETNYNGGNVPKSIDPFTSKIFWAK</sequence>
<dbReference type="PROSITE" id="PS51257">
    <property type="entry name" value="PROKAR_LIPOPROTEIN"/>
    <property type="match status" value="1"/>
</dbReference>
<proteinExistence type="predicted"/>
<dbReference type="AlphaFoldDB" id="A0A0E9N7B8"/>
<dbReference type="Proteomes" id="UP000033121">
    <property type="component" value="Unassembled WGS sequence"/>
</dbReference>
<gene>
    <name evidence="1" type="ORF">FPE01S_06_00870</name>
</gene>
<accession>A0A0E9N7B8</accession>
<evidence type="ECO:0000313" key="2">
    <source>
        <dbReference type="Proteomes" id="UP000033121"/>
    </source>
</evidence>
<dbReference type="InterPro" id="IPR041662">
    <property type="entry name" value="SusD-like_2"/>
</dbReference>
<protein>
    <recommendedName>
        <fullName evidence="3">SusD/RagB family protein</fullName>
    </recommendedName>
</protein>
<dbReference type="SUPFAM" id="SSF48452">
    <property type="entry name" value="TPR-like"/>
    <property type="match status" value="1"/>
</dbReference>
<dbReference type="Pfam" id="PF12771">
    <property type="entry name" value="SusD-like_2"/>
    <property type="match status" value="1"/>
</dbReference>